<dbReference type="EMBL" id="BTGU01018893">
    <property type="protein sequence ID" value="GMN70898.1"/>
    <property type="molecule type" value="Genomic_DNA"/>
</dbReference>
<accession>A0AA88EAW4</accession>
<feature type="non-terminal residue" evidence="2">
    <location>
        <position position="82"/>
    </location>
</feature>
<reference evidence="2" key="1">
    <citation type="submission" date="2023-07" db="EMBL/GenBank/DDBJ databases">
        <title>draft genome sequence of fig (Ficus carica).</title>
        <authorList>
            <person name="Takahashi T."/>
            <person name="Nishimura K."/>
        </authorList>
    </citation>
    <scope>NUCLEOTIDE SEQUENCE</scope>
</reference>
<proteinExistence type="predicted"/>
<sequence>MPAVSPSLPPSNPTSETERPSLSLALPSPPSPPNRSDAGPPHPLPPKIRCRTPETTLVFFVARSPPSLTSTNAPFPYTTQIQ</sequence>
<dbReference type="AlphaFoldDB" id="A0AA88EAW4"/>
<organism evidence="2 3">
    <name type="scientific">Ficus carica</name>
    <name type="common">Common fig</name>
    <dbReference type="NCBI Taxonomy" id="3494"/>
    <lineage>
        <taxon>Eukaryota</taxon>
        <taxon>Viridiplantae</taxon>
        <taxon>Streptophyta</taxon>
        <taxon>Embryophyta</taxon>
        <taxon>Tracheophyta</taxon>
        <taxon>Spermatophyta</taxon>
        <taxon>Magnoliopsida</taxon>
        <taxon>eudicotyledons</taxon>
        <taxon>Gunneridae</taxon>
        <taxon>Pentapetalae</taxon>
        <taxon>rosids</taxon>
        <taxon>fabids</taxon>
        <taxon>Rosales</taxon>
        <taxon>Moraceae</taxon>
        <taxon>Ficeae</taxon>
        <taxon>Ficus</taxon>
    </lineage>
</organism>
<protein>
    <submittedName>
        <fullName evidence="2">Uncharacterized protein</fullName>
    </submittedName>
</protein>
<name>A0AA88EAW4_FICCA</name>
<evidence type="ECO:0000256" key="1">
    <source>
        <dbReference type="SAM" id="MobiDB-lite"/>
    </source>
</evidence>
<evidence type="ECO:0000313" key="2">
    <source>
        <dbReference type="EMBL" id="GMN70898.1"/>
    </source>
</evidence>
<evidence type="ECO:0000313" key="3">
    <source>
        <dbReference type="Proteomes" id="UP001187192"/>
    </source>
</evidence>
<comment type="caution">
    <text evidence="2">The sequence shown here is derived from an EMBL/GenBank/DDBJ whole genome shotgun (WGS) entry which is preliminary data.</text>
</comment>
<dbReference type="Proteomes" id="UP001187192">
    <property type="component" value="Unassembled WGS sequence"/>
</dbReference>
<gene>
    <name evidence="2" type="ORF">TIFTF001_055896</name>
</gene>
<feature type="region of interest" description="Disordered" evidence="1">
    <location>
        <begin position="1"/>
        <end position="49"/>
    </location>
</feature>
<keyword evidence="3" id="KW-1185">Reference proteome</keyword>